<dbReference type="Pfam" id="PF04055">
    <property type="entry name" value="Radical_SAM"/>
    <property type="match status" value="1"/>
</dbReference>
<evidence type="ECO:0000256" key="2">
    <source>
        <dbReference type="ARBA" id="ARBA00022691"/>
    </source>
</evidence>
<dbReference type="PANTHER" id="PTHR43409">
    <property type="entry name" value="ANAEROBIC MAGNESIUM-PROTOPORPHYRIN IX MONOMETHYL ESTER CYCLASE-RELATED"/>
    <property type="match status" value="1"/>
</dbReference>
<evidence type="ECO:0000256" key="3">
    <source>
        <dbReference type="ARBA" id="ARBA00022723"/>
    </source>
</evidence>
<keyword evidence="4" id="KW-0408">Iron</keyword>
<gene>
    <name evidence="7" type="ORF">SPTER_30670</name>
</gene>
<dbReference type="SMART" id="SM00729">
    <property type="entry name" value="Elp3"/>
    <property type="match status" value="1"/>
</dbReference>
<keyword evidence="3" id="KW-0479">Metal-binding</keyword>
<dbReference type="SUPFAM" id="SSF102114">
    <property type="entry name" value="Radical SAM enzymes"/>
    <property type="match status" value="1"/>
</dbReference>
<evidence type="ECO:0000256" key="4">
    <source>
        <dbReference type="ARBA" id="ARBA00023004"/>
    </source>
</evidence>
<feature type="domain" description="Radical SAM core" evidence="6">
    <location>
        <begin position="11"/>
        <end position="240"/>
    </location>
</feature>
<dbReference type="InterPro" id="IPR007197">
    <property type="entry name" value="rSAM"/>
</dbReference>
<dbReference type="PROSITE" id="PS51918">
    <property type="entry name" value="RADICAL_SAM"/>
    <property type="match status" value="1"/>
</dbReference>
<dbReference type="Gene3D" id="3.20.20.70">
    <property type="entry name" value="Aldolase class I"/>
    <property type="match status" value="1"/>
</dbReference>
<evidence type="ECO:0000259" key="6">
    <source>
        <dbReference type="PROSITE" id="PS51918"/>
    </source>
</evidence>
<dbReference type="SFLD" id="SFLDG01095">
    <property type="entry name" value="Uncharacterised_Radical_SAM_Su"/>
    <property type="match status" value="1"/>
</dbReference>
<dbReference type="KEGG" id="sted:SPTER_30670"/>
<keyword evidence="8" id="KW-1185">Reference proteome</keyword>
<dbReference type="InterPro" id="IPR051198">
    <property type="entry name" value="BchE-like"/>
</dbReference>
<evidence type="ECO:0000313" key="7">
    <source>
        <dbReference type="EMBL" id="QDR81658.1"/>
    </source>
</evidence>
<protein>
    <submittedName>
        <fullName evidence="7">HpnJ: hopanoid biosynthesis associated radical SAM protein HpnJ</fullName>
    </submittedName>
</protein>
<organism evidence="7 8">
    <name type="scientific">Sporomusa termitida</name>
    <dbReference type="NCBI Taxonomy" id="2377"/>
    <lineage>
        <taxon>Bacteria</taxon>
        <taxon>Bacillati</taxon>
        <taxon>Bacillota</taxon>
        <taxon>Negativicutes</taxon>
        <taxon>Selenomonadales</taxon>
        <taxon>Sporomusaceae</taxon>
        <taxon>Sporomusa</taxon>
    </lineage>
</organism>
<dbReference type="EMBL" id="CP036259">
    <property type="protein sequence ID" value="QDR81658.1"/>
    <property type="molecule type" value="Genomic_DNA"/>
</dbReference>
<dbReference type="InterPro" id="IPR013785">
    <property type="entry name" value="Aldolase_TIM"/>
</dbReference>
<sequence>MRYEGNIYSPHIAGDDYILQCTIGCSHNQCTFCYMYKDKQYRVRELNEILEDIELAKEYYGDVKKVFLADGDALTMPTQDLVTILQYLYAAFPGLAYVGVYASAGSILNKSLSELQKLQKYGLVEAHLGVESGDEEILREIHKGVSCEAMVAAGRKVRQAGINLFITVILGLAGRTPQARAHARNTAHICNQIQPDYIGMLTIIVQPGTELYEKMQSGEFLVPTDREILQEMRLMIENMELANTGITSMHPSNCIYLDKVLPAGKDELLQTLTRVIEGNEINLLRVRDTDRV</sequence>
<dbReference type="SFLD" id="SFLDG01082">
    <property type="entry name" value="B12-binding_domain_containing"/>
    <property type="match status" value="1"/>
</dbReference>
<evidence type="ECO:0000313" key="8">
    <source>
        <dbReference type="Proteomes" id="UP000320776"/>
    </source>
</evidence>
<name>A0A517DWD2_9FIRM</name>
<dbReference type="InterPro" id="IPR058240">
    <property type="entry name" value="rSAM_sf"/>
</dbReference>
<comment type="cofactor">
    <cofactor evidence="1">
        <name>[4Fe-4S] cluster</name>
        <dbReference type="ChEBI" id="CHEBI:49883"/>
    </cofactor>
</comment>
<dbReference type="InterPro" id="IPR006638">
    <property type="entry name" value="Elp3/MiaA/NifB-like_rSAM"/>
</dbReference>
<keyword evidence="2" id="KW-0949">S-adenosyl-L-methionine</keyword>
<evidence type="ECO:0000256" key="1">
    <source>
        <dbReference type="ARBA" id="ARBA00001966"/>
    </source>
</evidence>
<accession>A0A517DWD2</accession>
<dbReference type="GO" id="GO:0051536">
    <property type="term" value="F:iron-sulfur cluster binding"/>
    <property type="evidence" value="ECO:0007669"/>
    <property type="project" value="UniProtKB-KW"/>
</dbReference>
<proteinExistence type="predicted"/>
<dbReference type="PANTHER" id="PTHR43409:SF4">
    <property type="entry name" value="RADICAL SAM SUPERFAMILY PROTEIN"/>
    <property type="match status" value="1"/>
</dbReference>
<keyword evidence="5" id="KW-0411">Iron-sulfur</keyword>
<dbReference type="GO" id="GO:0046872">
    <property type="term" value="F:metal ion binding"/>
    <property type="evidence" value="ECO:0007669"/>
    <property type="project" value="UniProtKB-KW"/>
</dbReference>
<evidence type="ECO:0000256" key="5">
    <source>
        <dbReference type="ARBA" id="ARBA00023014"/>
    </source>
</evidence>
<dbReference type="SFLD" id="SFLDS00029">
    <property type="entry name" value="Radical_SAM"/>
    <property type="match status" value="1"/>
</dbReference>
<dbReference type="AlphaFoldDB" id="A0A517DWD2"/>
<dbReference type="Proteomes" id="UP000320776">
    <property type="component" value="Chromosome"/>
</dbReference>
<dbReference type="CDD" id="cd01335">
    <property type="entry name" value="Radical_SAM"/>
    <property type="match status" value="1"/>
</dbReference>
<dbReference type="GO" id="GO:0003824">
    <property type="term" value="F:catalytic activity"/>
    <property type="evidence" value="ECO:0007669"/>
    <property type="project" value="InterPro"/>
</dbReference>
<reference evidence="7 8" key="1">
    <citation type="submission" date="2019-02" db="EMBL/GenBank/DDBJ databases">
        <title>Closed genome of Sporomusa termitida DSM 4440.</title>
        <authorList>
            <person name="Poehlein A."/>
            <person name="Daniel R."/>
        </authorList>
    </citation>
    <scope>NUCLEOTIDE SEQUENCE [LARGE SCALE GENOMIC DNA]</scope>
    <source>
        <strain evidence="7 8">DSM 4440</strain>
    </source>
</reference>